<proteinExistence type="predicted"/>
<dbReference type="AlphaFoldDB" id="A0A915XJW4"/>
<evidence type="ECO:0000313" key="3">
    <source>
        <dbReference type="Proteomes" id="UP001063350"/>
    </source>
</evidence>
<accession>A0A915XJW4</accession>
<sequence>MDREMCHWRIIGPNMRLVHNQAWARSEDLAKQAAARRTNGTVGNKGSTTPKTPGPVKQNRWSETVA</sequence>
<reference evidence="2" key="1">
    <citation type="submission" date="2020-12" db="EMBL/GenBank/DDBJ databases">
        <title>Desulfobium dissulfuricans gen. nov., sp. nov., a novel mesophilic, sulfate-reducing bacterium isolated from a deep-sea hydrothermal vent.</title>
        <authorList>
            <person name="Hashimoto Y."/>
            <person name="Tame A."/>
            <person name="Sawayama S."/>
            <person name="Miyazaki J."/>
            <person name="Takai K."/>
            <person name="Nakagawa S."/>
        </authorList>
    </citation>
    <scope>NUCLEOTIDE SEQUENCE</scope>
    <source>
        <strain evidence="2">GF1</strain>
    </source>
</reference>
<evidence type="ECO:0000256" key="1">
    <source>
        <dbReference type="SAM" id="MobiDB-lite"/>
    </source>
</evidence>
<feature type="compositionally biased region" description="Polar residues" evidence="1">
    <location>
        <begin position="38"/>
        <end position="51"/>
    </location>
</feature>
<evidence type="ECO:0000313" key="2">
    <source>
        <dbReference type="EMBL" id="BCO08413.1"/>
    </source>
</evidence>
<name>A0A915XJW4_9BACT</name>
<dbReference type="Proteomes" id="UP001063350">
    <property type="component" value="Chromosome"/>
</dbReference>
<dbReference type="EMBL" id="AP024233">
    <property type="protein sequence ID" value="BCO08413.1"/>
    <property type="molecule type" value="Genomic_DNA"/>
</dbReference>
<keyword evidence="3" id="KW-1185">Reference proteome</keyword>
<dbReference type="KEGG" id="ddu:GF1_07890"/>
<protein>
    <submittedName>
        <fullName evidence="2">Uncharacterized protein</fullName>
    </submittedName>
</protein>
<feature type="region of interest" description="Disordered" evidence="1">
    <location>
        <begin position="29"/>
        <end position="66"/>
    </location>
</feature>
<gene>
    <name evidence="2" type="ORF">GF1_07890</name>
</gene>
<organism evidence="2 3">
    <name type="scientific">Desulfolithobacter dissulfuricans</name>
    <dbReference type="NCBI Taxonomy" id="2795293"/>
    <lineage>
        <taxon>Bacteria</taxon>
        <taxon>Pseudomonadati</taxon>
        <taxon>Thermodesulfobacteriota</taxon>
        <taxon>Desulfobulbia</taxon>
        <taxon>Desulfobulbales</taxon>
        <taxon>Desulfobulbaceae</taxon>
        <taxon>Desulfolithobacter</taxon>
    </lineage>
</organism>